<dbReference type="HOGENOM" id="CLU_1142942_0_0_1"/>
<dbReference type="InParanoid" id="A0A0C3AL54"/>
<name>A0A0C3AL54_PILCF</name>
<sequence length="243" mass="26631">MSSGYTPLDDQTSTREQQNPISSIPRTDSPMAPRPSAISHKGPSPFVSATSHIPLEGPIKRALRTRTPPEGSDHEEVSPSPHREADPVQLLLKGDNILVAISKAFERPPAHGGPSLVGLPVEGQLPYGQSYEDNYPPEESTGNPSIPTNVVGEDSTGSRQSGHNNNEILQDTLPSSEGNDPQDHGMPIYNPSSPVRGILEREFTSRRADETNSQYENQYLAHQRRINNTQQLWARSGYESTLH</sequence>
<evidence type="ECO:0000313" key="2">
    <source>
        <dbReference type="EMBL" id="KIM74603.1"/>
    </source>
</evidence>
<accession>A0A0C3AL54</accession>
<gene>
    <name evidence="2" type="ORF">PILCRDRAFT_14268</name>
</gene>
<feature type="region of interest" description="Disordered" evidence="1">
    <location>
        <begin position="108"/>
        <end position="194"/>
    </location>
</feature>
<feature type="compositionally biased region" description="Polar residues" evidence="1">
    <location>
        <begin position="1"/>
        <end position="26"/>
    </location>
</feature>
<feature type="compositionally biased region" description="Polar residues" evidence="1">
    <location>
        <begin position="155"/>
        <end position="179"/>
    </location>
</feature>
<proteinExistence type="predicted"/>
<dbReference type="EMBL" id="KN833058">
    <property type="protein sequence ID" value="KIM74603.1"/>
    <property type="molecule type" value="Genomic_DNA"/>
</dbReference>
<reference evidence="2 3" key="1">
    <citation type="submission" date="2014-04" db="EMBL/GenBank/DDBJ databases">
        <authorList>
            <consortium name="DOE Joint Genome Institute"/>
            <person name="Kuo A."/>
            <person name="Tarkka M."/>
            <person name="Buscot F."/>
            <person name="Kohler A."/>
            <person name="Nagy L.G."/>
            <person name="Floudas D."/>
            <person name="Copeland A."/>
            <person name="Barry K.W."/>
            <person name="Cichocki N."/>
            <person name="Veneault-Fourrey C."/>
            <person name="LaButti K."/>
            <person name="Lindquist E.A."/>
            <person name="Lipzen A."/>
            <person name="Lundell T."/>
            <person name="Morin E."/>
            <person name="Murat C."/>
            <person name="Sun H."/>
            <person name="Tunlid A."/>
            <person name="Henrissat B."/>
            <person name="Grigoriev I.V."/>
            <person name="Hibbett D.S."/>
            <person name="Martin F."/>
            <person name="Nordberg H.P."/>
            <person name="Cantor M.N."/>
            <person name="Hua S.X."/>
        </authorList>
    </citation>
    <scope>NUCLEOTIDE SEQUENCE [LARGE SCALE GENOMIC DNA]</scope>
    <source>
        <strain evidence="2 3">F 1598</strain>
    </source>
</reference>
<protein>
    <submittedName>
        <fullName evidence="2">Uncharacterized protein</fullName>
    </submittedName>
</protein>
<reference evidence="3" key="2">
    <citation type="submission" date="2015-01" db="EMBL/GenBank/DDBJ databases">
        <title>Evolutionary Origins and Diversification of the Mycorrhizal Mutualists.</title>
        <authorList>
            <consortium name="DOE Joint Genome Institute"/>
            <consortium name="Mycorrhizal Genomics Consortium"/>
            <person name="Kohler A."/>
            <person name="Kuo A."/>
            <person name="Nagy L.G."/>
            <person name="Floudas D."/>
            <person name="Copeland A."/>
            <person name="Barry K.W."/>
            <person name="Cichocki N."/>
            <person name="Veneault-Fourrey C."/>
            <person name="LaButti K."/>
            <person name="Lindquist E.A."/>
            <person name="Lipzen A."/>
            <person name="Lundell T."/>
            <person name="Morin E."/>
            <person name="Murat C."/>
            <person name="Riley R."/>
            <person name="Ohm R."/>
            <person name="Sun H."/>
            <person name="Tunlid A."/>
            <person name="Henrissat B."/>
            <person name="Grigoriev I.V."/>
            <person name="Hibbett D.S."/>
            <person name="Martin F."/>
        </authorList>
    </citation>
    <scope>NUCLEOTIDE SEQUENCE [LARGE SCALE GENOMIC DNA]</scope>
    <source>
        <strain evidence="3">F 1598</strain>
    </source>
</reference>
<dbReference type="Proteomes" id="UP000054166">
    <property type="component" value="Unassembled WGS sequence"/>
</dbReference>
<evidence type="ECO:0000256" key="1">
    <source>
        <dbReference type="SAM" id="MobiDB-lite"/>
    </source>
</evidence>
<feature type="region of interest" description="Disordered" evidence="1">
    <location>
        <begin position="1"/>
        <end position="85"/>
    </location>
</feature>
<keyword evidence="3" id="KW-1185">Reference proteome</keyword>
<dbReference type="AlphaFoldDB" id="A0A0C3AL54"/>
<organism evidence="2 3">
    <name type="scientific">Piloderma croceum (strain F 1598)</name>
    <dbReference type="NCBI Taxonomy" id="765440"/>
    <lineage>
        <taxon>Eukaryota</taxon>
        <taxon>Fungi</taxon>
        <taxon>Dikarya</taxon>
        <taxon>Basidiomycota</taxon>
        <taxon>Agaricomycotina</taxon>
        <taxon>Agaricomycetes</taxon>
        <taxon>Agaricomycetidae</taxon>
        <taxon>Atheliales</taxon>
        <taxon>Atheliaceae</taxon>
        <taxon>Piloderma</taxon>
    </lineage>
</organism>
<evidence type="ECO:0000313" key="3">
    <source>
        <dbReference type="Proteomes" id="UP000054166"/>
    </source>
</evidence>
<feature type="compositionally biased region" description="Basic and acidic residues" evidence="1">
    <location>
        <begin position="71"/>
        <end position="85"/>
    </location>
</feature>